<dbReference type="AlphaFoldDB" id="A0A078JRI6"/>
<proteinExistence type="predicted"/>
<keyword evidence="4" id="KW-1185">Reference proteome</keyword>
<sequence length="274" mass="31871">MEHPPPSPFICPVIRSKDSGFPDYKIINGYVSYMIDSSCSLHGVSSHHGHRLDPLYWCNNKESEDEPSWCGACQCKESSTTYYFCNECCVSYHKECVESSPLIKSPLHPKHYLQLFAHRGLTMTHYHDSKIISFCHQRIEENYGKYYCTKDCNYVVHSKCATRRNVWDGKELEEEPEEEYENLNSFEVIGDGIIQHFSHSHHMKFEKKITGILYYENKRCQACVLPFYGGNVYNCMDSKCDFVLHEACANLPRTKQHIAHPYPFILQICLLQRG</sequence>
<dbReference type="Gramene" id="CDY69414">
    <property type="protein sequence ID" value="CDY69414"/>
    <property type="gene ID" value="GSBRNA2T00087416001"/>
</dbReference>
<reference evidence="3 4" key="1">
    <citation type="journal article" date="2014" name="Science">
        <title>Plant genetics. Early allopolyploid evolution in the post-Neolithic Brassica napus oilseed genome.</title>
        <authorList>
            <person name="Chalhoub B."/>
            <person name="Denoeud F."/>
            <person name="Liu S."/>
            <person name="Parkin I.A."/>
            <person name="Tang H."/>
            <person name="Wang X."/>
            <person name="Chiquet J."/>
            <person name="Belcram H."/>
            <person name="Tong C."/>
            <person name="Samans B."/>
            <person name="Correa M."/>
            <person name="Da Silva C."/>
            <person name="Just J."/>
            <person name="Falentin C."/>
            <person name="Koh C.S."/>
            <person name="Le Clainche I."/>
            <person name="Bernard M."/>
            <person name="Bento P."/>
            <person name="Noel B."/>
            <person name="Labadie K."/>
            <person name="Alberti A."/>
            <person name="Charles M."/>
            <person name="Arnaud D."/>
            <person name="Guo H."/>
            <person name="Daviaud C."/>
            <person name="Alamery S."/>
            <person name="Jabbari K."/>
            <person name="Zhao M."/>
            <person name="Edger P.P."/>
            <person name="Chelaifa H."/>
            <person name="Tack D."/>
            <person name="Lassalle G."/>
            <person name="Mestiri I."/>
            <person name="Schnel N."/>
            <person name="Le Paslier M.C."/>
            <person name="Fan G."/>
            <person name="Renault V."/>
            <person name="Bayer P.E."/>
            <person name="Golicz A.A."/>
            <person name="Manoli S."/>
            <person name="Lee T.H."/>
            <person name="Thi V.H."/>
            <person name="Chalabi S."/>
            <person name="Hu Q."/>
            <person name="Fan C."/>
            <person name="Tollenaere R."/>
            <person name="Lu Y."/>
            <person name="Battail C."/>
            <person name="Shen J."/>
            <person name="Sidebottom C.H."/>
            <person name="Wang X."/>
            <person name="Canaguier A."/>
            <person name="Chauveau A."/>
            <person name="Berard A."/>
            <person name="Deniot G."/>
            <person name="Guan M."/>
            <person name="Liu Z."/>
            <person name="Sun F."/>
            <person name="Lim Y.P."/>
            <person name="Lyons E."/>
            <person name="Town C.D."/>
            <person name="Bancroft I."/>
            <person name="Wang X."/>
            <person name="Meng J."/>
            <person name="Ma J."/>
            <person name="Pires J.C."/>
            <person name="King G.J."/>
            <person name="Brunel D."/>
            <person name="Delourme R."/>
            <person name="Renard M."/>
            <person name="Aury J.M."/>
            <person name="Adams K.L."/>
            <person name="Batley J."/>
            <person name="Snowdon R.J."/>
            <person name="Tost J."/>
            <person name="Edwards D."/>
            <person name="Zhou Y."/>
            <person name="Hua W."/>
            <person name="Sharpe A.G."/>
            <person name="Paterson A.H."/>
            <person name="Guan C."/>
            <person name="Wincker P."/>
        </authorList>
    </citation>
    <scope>NUCLEOTIDE SEQUENCE [LARGE SCALE GENOMIC DNA]</scope>
    <source>
        <strain evidence="4">cv. Darmor-bzh</strain>
    </source>
</reference>
<dbReference type="PaxDb" id="3708-A0A078JRI6"/>
<dbReference type="InterPro" id="IPR053192">
    <property type="entry name" value="Vacuole_Formation_Reg"/>
</dbReference>
<dbReference type="InterPro" id="IPR046349">
    <property type="entry name" value="C1-like_sf"/>
</dbReference>
<keyword evidence="1" id="KW-0677">Repeat</keyword>
<dbReference type="PANTHER" id="PTHR32410">
    <property type="entry name" value="CYSTEINE/HISTIDINE-RICH C1 DOMAIN FAMILY PROTEIN"/>
    <property type="match status" value="1"/>
</dbReference>
<dbReference type="Pfam" id="PF03107">
    <property type="entry name" value="C1_2"/>
    <property type="match status" value="1"/>
</dbReference>
<dbReference type="InterPro" id="IPR004146">
    <property type="entry name" value="DC1"/>
</dbReference>
<evidence type="ECO:0000259" key="2">
    <source>
        <dbReference type="Pfam" id="PF03107"/>
    </source>
</evidence>
<dbReference type="EMBL" id="LK039361">
    <property type="protein sequence ID" value="CDY69414.1"/>
    <property type="molecule type" value="Genomic_DNA"/>
</dbReference>
<accession>A0A078JRI6</accession>
<dbReference type="Proteomes" id="UP000028999">
    <property type="component" value="Unassembled WGS sequence"/>
</dbReference>
<organism evidence="3 4">
    <name type="scientific">Brassica napus</name>
    <name type="common">Rape</name>
    <dbReference type="NCBI Taxonomy" id="3708"/>
    <lineage>
        <taxon>Eukaryota</taxon>
        <taxon>Viridiplantae</taxon>
        <taxon>Streptophyta</taxon>
        <taxon>Embryophyta</taxon>
        <taxon>Tracheophyta</taxon>
        <taxon>Spermatophyta</taxon>
        <taxon>Magnoliopsida</taxon>
        <taxon>eudicotyledons</taxon>
        <taxon>Gunneridae</taxon>
        <taxon>Pentapetalae</taxon>
        <taxon>rosids</taxon>
        <taxon>malvids</taxon>
        <taxon>Brassicales</taxon>
        <taxon>Brassicaceae</taxon>
        <taxon>Brassiceae</taxon>
        <taxon>Brassica</taxon>
    </lineage>
</organism>
<protein>
    <submittedName>
        <fullName evidence="3">BnaCnng63390D protein</fullName>
    </submittedName>
</protein>
<evidence type="ECO:0000313" key="4">
    <source>
        <dbReference type="Proteomes" id="UP000028999"/>
    </source>
</evidence>
<feature type="domain" description="DC1" evidence="2">
    <location>
        <begin position="197"/>
        <end position="249"/>
    </location>
</feature>
<evidence type="ECO:0000313" key="3">
    <source>
        <dbReference type="EMBL" id="CDY69414.1"/>
    </source>
</evidence>
<dbReference type="OMA" id="FCHQRIE"/>
<evidence type="ECO:0000256" key="1">
    <source>
        <dbReference type="ARBA" id="ARBA00022737"/>
    </source>
</evidence>
<name>A0A078JRI6_BRANA</name>
<dbReference type="SUPFAM" id="SSF57889">
    <property type="entry name" value="Cysteine-rich domain"/>
    <property type="match status" value="2"/>
</dbReference>
<dbReference type="PANTHER" id="PTHR32410:SF201">
    <property type="entry name" value="ZINC FINGER PHD-TYPE DOMAIN-CONTAINING PROTEIN"/>
    <property type="match status" value="1"/>
</dbReference>
<gene>
    <name evidence="3" type="primary">BnaCnng63390D</name>
    <name evidence="3" type="ORF">GSBRNA2T00087416001</name>
</gene>